<sequence length="195" mass="22533">MCFDHPHFNNPSDHKSYLRNAFKQKYETDGPGILNMAITAIKGYQKAVDDYEYRQNNNLCWNDDTLRYEKTDHPQPDEFMALRIRKMQKIAKNLRPTLLSAKQFAPNKQAKEKAQYAIELYNACLGKPSWKTQMASLFLTVTAVKETSLLIMAKLTGHECKIYQPPVKLSYNKALGKLMEKKAEGIQWMHQPAFA</sequence>
<name>A0A1V1P3L3_9BACT</name>
<evidence type="ECO:0000313" key="2">
    <source>
        <dbReference type="Proteomes" id="UP000189670"/>
    </source>
</evidence>
<reference evidence="2" key="1">
    <citation type="submission" date="2012-11" db="EMBL/GenBank/DDBJ databases">
        <authorList>
            <person name="Lucero-Rivera Y.E."/>
            <person name="Tovar-Ramirez D."/>
        </authorList>
    </citation>
    <scope>NUCLEOTIDE SEQUENCE [LARGE SCALE GENOMIC DNA]</scope>
    <source>
        <strain evidence="2">Araruama</strain>
    </source>
</reference>
<accession>A0A1V1P3L3</accession>
<organism evidence="1 2">
    <name type="scientific">Candidatus Magnetoglobus multicellularis str. Araruama</name>
    <dbReference type="NCBI Taxonomy" id="890399"/>
    <lineage>
        <taxon>Bacteria</taxon>
        <taxon>Pseudomonadati</taxon>
        <taxon>Thermodesulfobacteriota</taxon>
        <taxon>Desulfobacteria</taxon>
        <taxon>Desulfobacterales</taxon>
        <taxon>Desulfobacteraceae</taxon>
        <taxon>Candidatus Magnetoglobus</taxon>
    </lineage>
</organism>
<dbReference type="AlphaFoldDB" id="A0A1V1P3L3"/>
<proteinExistence type="predicted"/>
<protein>
    <submittedName>
        <fullName evidence="1">Uncharacterized protein</fullName>
    </submittedName>
</protein>
<gene>
    <name evidence="1" type="ORF">OMM_03982</name>
</gene>
<comment type="caution">
    <text evidence="1">The sequence shown here is derived from an EMBL/GenBank/DDBJ whole genome shotgun (WGS) entry which is preliminary data.</text>
</comment>
<evidence type="ECO:0000313" key="1">
    <source>
        <dbReference type="EMBL" id="ETR69356.1"/>
    </source>
</evidence>
<dbReference type="EMBL" id="ATBP01000665">
    <property type="protein sequence ID" value="ETR69356.1"/>
    <property type="molecule type" value="Genomic_DNA"/>
</dbReference>
<dbReference type="Proteomes" id="UP000189670">
    <property type="component" value="Unassembled WGS sequence"/>
</dbReference>